<accession>X1LPY6</accession>
<name>X1LPY6_9ZZZZ</name>
<gene>
    <name evidence="1" type="ORF">S06H3_15132</name>
</gene>
<protein>
    <submittedName>
        <fullName evidence="1">Uncharacterized protein</fullName>
    </submittedName>
</protein>
<organism evidence="1">
    <name type="scientific">marine sediment metagenome</name>
    <dbReference type="NCBI Taxonomy" id="412755"/>
    <lineage>
        <taxon>unclassified sequences</taxon>
        <taxon>metagenomes</taxon>
        <taxon>ecological metagenomes</taxon>
    </lineage>
</organism>
<sequence length="150" mass="17311">MQRQGSYLTAHLLQIALDRSKALGVELQRLRSQQYPPTGPEGLIDLARRTNEKITEDLSAMLADQAVLAAIPTREVEINLRAKTYLLSFLHLLMQYVEGAEMQFSPSTFVIPLRRLLKKHFRNFDFIVRVSRWYNYSILSLIEGIQDVFS</sequence>
<reference evidence="1" key="1">
    <citation type="journal article" date="2014" name="Front. Microbiol.">
        <title>High frequency of phylogenetically diverse reductive dehalogenase-homologous genes in deep subseafloor sedimentary metagenomes.</title>
        <authorList>
            <person name="Kawai M."/>
            <person name="Futagami T."/>
            <person name="Toyoda A."/>
            <person name="Takaki Y."/>
            <person name="Nishi S."/>
            <person name="Hori S."/>
            <person name="Arai W."/>
            <person name="Tsubouchi T."/>
            <person name="Morono Y."/>
            <person name="Uchiyama I."/>
            <person name="Ito T."/>
            <person name="Fujiyama A."/>
            <person name="Inagaki F."/>
            <person name="Takami H."/>
        </authorList>
    </citation>
    <scope>NUCLEOTIDE SEQUENCE</scope>
    <source>
        <strain evidence="1">Expedition CK06-06</strain>
    </source>
</reference>
<dbReference type="EMBL" id="BARV01007431">
    <property type="protein sequence ID" value="GAI07896.1"/>
    <property type="molecule type" value="Genomic_DNA"/>
</dbReference>
<proteinExistence type="predicted"/>
<feature type="non-terminal residue" evidence="1">
    <location>
        <position position="150"/>
    </location>
</feature>
<comment type="caution">
    <text evidence="1">The sequence shown here is derived from an EMBL/GenBank/DDBJ whole genome shotgun (WGS) entry which is preliminary data.</text>
</comment>
<dbReference type="AlphaFoldDB" id="X1LPY6"/>
<evidence type="ECO:0000313" key="1">
    <source>
        <dbReference type="EMBL" id="GAI07896.1"/>
    </source>
</evidence>